<dbReference type="OrthoDB" id="9450048at2759"/>
<dbReference type="GO" id="GO:0005634">
    <property type="term" value="C:nucleus"/>
    <property type="evidence" value="ECO:0007669"/>
    <property type="project" value="TreeGrafter"/>
</dbReference>
<dbReference type="PANTHER" id="PTHR38496">
    <property type="entry name" value="TRANSMEMBRANE AND COILED-COIL DOMAIN-CONTAINING PROTEIN 2"/>
    <property type="match status" value="1"/>
</dbReference>
<keyword evidence="3" id="KW-1185">Reference proteome</keyword>
<dbReference type="PANTHER" id="PTHR38496:SF1">
    <property type="entry name" value="TRANSMEMBRANE AND COILED-COIL DOMAIN-CONTAINING PROTEIN 2"/>
    <property type="match status" value="1"/>
</dbReference>
<name>A0A7J8KIB2_ROUAE</name>
<evidence type="ECO:0000313" key="2">
    <source>
        <dbReference type="EMBL" id="KAF6508626.1"/>
    </source>
</evidence>
<keyword evidence="1" id="KW-1133">Transmembrane helix</keyword>
<dbReference type="EMBL" id="JACASE010000001">
    <property type="protein sequence ID" value="KAF6508626.1"/>
    <property type="molecule type" value="Genomic_DNA"/>
</dbReference>
<keyword evidence="1" id="KW-0472">Membrane</keyword>
<protein>
    <submittedName>
        <fullName evidence="2">Transmembrane and coiled-coil domains 2</fullName>
    </submittedName>
</protein>
<evidence type="ECO:0000256" key="1">
    <source>
        <dbReference type="SAM" id="Phobius"/>
    </source>
</evidence>
<dbReference type="Pfam" id="PF15844">
    <property type="entry name" value="TMCCDC2"/>
    <property type="match status" value="1"/>
</dbReference>
<dbReference type="KEGG" id="ray:107508323"/>
<sequence>MALGYLGSQATLPNSYLSSGSLCKCSSWGCYLIKMSTFSSSSVWDIIDYISLSSIWNWLQATLGETSTPQQTNLGLLDNFPPAVQVILGIFFLILLGVGLYALWKRSIRSIQKILLFVITLYKLYKKGSDFFQALLANPEGSGLPGQDNNNFFLSLGLQEKILKKLQTVENKVKDLEGMIISQKPSMKKDCSSEPYCSCSDCQSPLLTSGFTSTSEM</sequence>
<gene>
    <name evidence="2" type="ORF">HJG63_019332</name>
</gene>
<keyword evidence="1 2" id="KW-0812">Transmembrane</keyword>
<organism evidence="2 3">
    <name type="scientific">Rousettus aegyptiacus</name>
    <name type="common">Egyptian fruit bat</name>
    <name type="synonym">Pteropus aegyptiacus</name>
    <dbReference type="NCBI Taxonomy" id="9407"/>
    <lineage>
        <taxon>Eukaryota</taxon>
        <taxon>Metazoa</taxon>
        <taxon>Chordata</taxon>
        <taxon>Craniata</taxon>
        <taxon>Vertebrata</taxon>
        <taxon>Euteleostomi</taxon>
        <taxon>Mammalia</taxon>
        <taxon>Eutheria</taxon>
        <taxon>Laurasiatheria</taxon>
        <taxon>Chiroptera</taxon>
        <taxon>Yinpterochiroptera</taxon>
        <taxon>Pteropodoidea</taxon>
        <taxon>Pteropodidae</taxon>
        <taxon>Rousettinae</taxon>
        <taxon>Rousettus</taxon>
    </lineage>
</organism>
<comment type="caution">
    <text evidence="2">The sequence shown here is derived from an EMBL/GenBank/DDBJ whole genome shotgun (WGS) entry which is preliminary data.</text>
</comment>
<dbReference type="Proteomes" id="UP000593571">
    <property type="component" value="Unassembled WGS sequence"/>
</dbReference>
<dbReference type="InterPro" id="IPR031697">
    <property type="entry name" value="TMCCDC2"/>
</dbReference>
<dbReference type="AlphaFoldDB" id="A0A7J8KIB2"/>
<reference evidence="2 3" key="1">
    <citation type="journal article" date="2020" name="Nature">
        <title>Six reference-quality genomes reveal evolution of bat adaptations.</title>
        <authorList>
            <person name="Jebb D."/>
            <person name="Huang Z."/>
            <person name="Pippel M."/>
            <person name="Hughes G.M."/>
            <person name="Lavrichenko K."/>
            <person name="Devanna P."/>
            <person name="Winkler S."/>
            <person name="Jermiin L.S."/>
            <person name="Skirmuntt E.C."/>
            <person name="Katzourakis A."/>
            <person name="Burkitt-Gray L."/>
            <person name="Ray D.A."/>
            <person name="Sullivan K.A.M."/>
            <person name="Roscito J.G."/>
            <person name="Kirilenko B.M."/>
            <person name="Davalos L.M."/>
            <person name="Corthals A.P."/>
            <person name="Power M.L."/>
            <person name="Jones G."/>
            <person name="Ransome R.D."/>
            <person name="Dechmann D.K.N."/>
            <person name="Locatelli A.G."/>
            <person name="Puechmaille S.J."/>
            <person name="Fedrigo O."/>
            <person name="Jarvis E.D."/>
            <person name="Hiller M."/>
            <person name="Vernes S.C."/>
            <person name="Myers E.W."/>
            <person name="Teeling E.C."/>
        </authorList>
    </citation>
    <scope>NUCLEOTIDE SEQUENCE [LARGE SCALE GENOMIC DNA]</scope>
    <source>
        <strain evidence="2">MRouAeg1</strain>
        <tissue evidence="2">Muscle</tissue>
    </source>
</reference>
<accession>A0A7J8KIB2</accession>
<evidence type="ECO:0000313" key="3">
    <source>
        <dbReference type="Proteomes" id="UP000593571"/>
    </source>
</evidence>
<feature type="transmembrane region" description="Helical" evidence="1">
    <location>
        <begin position="83"/>
        <end position="104"/>
    </location>
</feature>
<proteinExistence type="predicted"/>